<accession>A0A7J8FDT6</accession>
<evidence type="ECO:0000313" key="3">
    <source>
        <dbReference type="EMBL" id="KAF6445888.1"/>
    </source>
</evidence>
<keyword evidence="4" id="KW-1185">Reference proteome</keyword>
<dbReference type="GO" id="GO:0006355">
    <property type="term" value="P:regulation of DNA-templated transcription"/>
    <property type="evidence" value="ECO:0007669"/>
    <property type="project" value="TreeGrafter"/>
</dbReference>
<dbReference type="SMART" id="SM00462">
    <property type="entry name" value="PTB"/>
    <property type="match status" value="1"/>
</dbReference>
<dbReference type="Proteomes" id="UP000593571">
    <property type="component" value="Unassembled WGS sequence"/>
</dbReference>
<evidence type="ECO:0000259" key="2">
    <source>
        <dbReference type="PROSITE" id="PS01179"/>
    </source>
</evidence>
<dbReference type="Pfam" id="PF00640">
    <property type="entry name" value="PID"/>
    <property type="match status" value="1"/>
</dbReference>
<proteinExistence type="predicted"/>
<keyword evidence="1" id="KW-0677">Repeat</keyword>
<dbReference type="Gene3D" id="2.30.29.30">
    <property type="entry name" value="Pleckstrin-homology domain (PH domain)/Phosphotyrosine-binding domain (PTB)"/>
    <property type="match status" value="1"/>
</dbReference>
<dbReference type="SUPFAM" id="SSF50729">
    <property type="entry name" value="PH domain-like"/>
    <property type="match status" value="1"/>
</dbReference>
<dbReference type="PANTHER" id="PTHR14058">
    <property type="entry name" value="AMYLOID BETA A4 PRECURSOR PROTEIN-BINDING FAMILY B"/>
    <property type="match status" value="1"/>
</dbReference>
<dbReference type="InterPro" id="IPR006020">
    <property type="entry name" value="PTB/PI_dom"/>
</dbReference>
<comment type="caution">
    <text evidence="3">The sequence shown here is derived from an EMBL/GenBank/DDBJ whole genome shotgun (WGS) entry which is preliminary data.</text>
</comment>
<dbReference type="GO" id="GO:0005737">
    <property type="term" value="C:cytoplasm"/>
    <property type="evidence" value="ECO:0007669"/>
    <property type="project" value="TreeGrafter"/>
</dbReference>
<organism evidence="3 4">
    <name type="scientific">Rousettus aegyptiacus</name>
    <name type="common">Egyptian fruit bat</name>
    <name type="synonym">Pteropus aegyptiacus</name>
    <dbReference type="NCBI Taxonomy" id="9407"/>
    <lineage>
        <taxon>Eukaryota</taxon>
        <taxon>Metazoa</taxon>
        <taxon>Chordata</taxon>
        <taxon>Craniata</taxon>
        <taxon>Vertebrata</taxon>
        <taxon>Euteleostomi</taxon>
        <taxon>Mammalia</taxon>
        <taxon>Eutheria</taxon>
        <taxon>Laurasiatheria</taxon>
        <taxon>Chiroptera</taxon>
        <taxon>Yinpterochiroptera</taxon>
        <taxon>Pteropodoidea</taxon>
        <taxon>Pteropodidae</taxon>
        <taxon>Rousettinae</taxon>
        <taxon>Rousettus</taxon>
    </lineage>
</organism>
<dbReference type="AlphaFoldDB" id="A0A7J8FDT6"/>
<name>A0A7J8FDT6_ROUAE</name>
<dbReference type="FunFam" id="2.30.29.30:FF:000143">
    <property type="entry name" value="amyloid beta A4 precursor protein-binding family B member 3 isoform X2"/>
    <property type="match status" value="1"/>
</dbReference>
<dbReference type="CDD" id="cd01272">
    <property type="entry name" value="PTB1_Fe65"/>
    <property type="match status" value="1"/>
</dbReference>
<protein>
    <submittedName>
        <fullName evidence="3">Amyloid beta protein binding family B member 3</fullName>
    </submittedName>
</protein>
<evidence type="ECO:0000313" key="4">
    <source>
        <dbReference type="Proteomes" id="UP000593571"/>
    </source>
</evidence>
<dbReference type="InterPro" id="IPR011993">
    <property type="entry name" value="PH-like_dom_sf"/>
</dbReference>
<gene>
    <name evidence="3" type="ORF">HJG63_000809</name>
</gene>
<reference evidence="3 4" key="1">
    <citation type="journal article" date="2020" name="Nature">
        <title>Six reference-quality genomes reveal evolution of bat adaptations.</title>
        <authorList>
            <person name="Jebb D."/>
            <person name="Huang Z."/>
            <person name="Pippel M."/>
            <person name="Hughes G.M."/>
            <person name="Lavrichenko K."/>
            <person name="Devanna P."/>
            <person name="Winkler S."/>
            <person name="Jermiin L.S."/>
            <person name="Skirmuntt E.C."/>
            <person name="Katzourakis A."/>
            <person name="Burkitt-Gray L."/>
            <person name="Ray D.A."/>
            <person name="Sullivan K.A.M."/>
            <person name="Roscito J.G."/>
            <person name="Kirilenko B.M."/>
            <person name="Davalos L.M."/>
            <person name="Corthals A.P."/>
            <person name="Power M.L."/>
            <person name="Jones G."/>
            <person name="Ransome R.D."/>
            <person name="Dechmann D.K.N."/>
            <person name="Locatelli A.G."/>
            <person name="Puechmaille S.J."/>
            <person name="Fedrigo O."/>
            <person name="Jarvis E.D."/>
            <person name="Hiller M."/>
            <person name="Vernes S.C."/>
            <person name="Myers E.W."/>
            <person name="Teeling E.C."/>
        </authorList>
    </citation>
    <scope>NUCLEOTIDE SEQUENCE [LARGE SCALE GENOMIC DNA]</scope>
    <source>
        <strain evidence="3">MRouAeg1</strain>
        <tissue evidence="3">Muscle</tissue>
    </source>
</reference>
<dbReference type="EMBL" id="JACASE010000007">
    <property type="protein sequence ID" value="KAF6445888.1"/>
    <property type="molecule type" value="Genomic_DNA"/>
</dbReference>
<dbReference type="PANTHER" id="PTHR14058:SF10">
    <property type="entry name" value="AMYLOID-BETA A4 PRECURSOR PROTEIN-BINDING FAMILY B MEMBER 3"/>
    <property type="match status" value="1"/>
</dbReference>
<sequence>MMTYGATRVWRGSQACPLAGGRSMMLQVLTIGMYPAVAPSGSAQPGSQEMLRTQARGRKGFGDFVPPRGDPSPAWRAHWTGVTLCPGMVRNPTSRAWSQGLRALLSFLTTHQCFAVRSLGWVEIPEEDLVPGKSSIAVNNCIQQLAQTRSRGQPPDGAWGEGQNMLMILKKDAMSLVNPLDHSLIHRQPLVHIRVWGVGSSKGRARDFAFVAGDKDSCMLKCHVFRCDVPAKAWGAQARARLRLKRTSSVDSPGGPLPLPLLKGGIGGTGTAPRKRGVFSFLDAFRLKPSLLHMS</sequence>
<dbReference type="InterPro" id="IPR039576">
    <property type="entry name" value="APBB1/2/3"/>
</dbReference>
<dbReference type="PROSITE" id="PS01179">
    <property type="entry name" value="PID"/>
    <property type="match status" value="1"/>
</dbReference>
<evidence type="ECO:0000256" key="1">
    <source>
        <dbReference type="ARBA" id="ARBA00022737"/>
    </source>
</evidence>
<dbReference type="GO" id="GO:0001540">
    <property type="term" value="F:amyloid-beta binding"/>
    <property type="evidence" value="ECO:0007669"/>
    <property type="project" value="InterPro"/>
</dbReference>
<feature type="domain" description="PID" evidence="2">
    <location>
        <begin position="114"/>
        <end position="227"/>
    </location>
</feature>
<dbReference type="GO" id="GO:0005634">
    <property type="term" value="C:nucleus"/>
    <property type="evidence" value="ECO:0007669"/>
    <property type="project" value="TreeGrafter"/>
</dbReference>